<organism evidence="1">
    <name type="scientific">Spongospora subterranea</name>
    <dbReference type="NCBI Taxonomy" id="70186"/>
    <lineage>
        <taxon>Eukaryota</taxon>
        <taxon>Sar</taxon>
        <taxon>Rhizaria</taxon>
        <taxon>Endomyxa</taxon>
        <taxon>Phytomyxea</taxon>
        <taxon>Plasmodiophorida</taxon>
        <taxon>Plasmodiophoridae</taxon>
        <taxon>Spongospora</taxon>
    </lineage>
</organism>
<name>A0A0H5QKE7_9EUKA</name>
<dbReference type="EMBL" id="HACM01001657">
    <property type="protein sequence ID" value="CRZ02099.1"/>
    <property type="molecule type" value="Transcribed_RNA"/>
</dbReference>
<reference evidence="1" key="1">
    <citation type="submission" date="2015-04" db="EMBL/GenBank/DDBJ databases">
        <title>The genome sequence of the plant pathogenic Rhizarian Plasmodiophora brassicae reveals insights in its biotrophic life cycle and the origin of chitin synthesis.</title>
        <authorList>
            <person name="Schwelm A."/>
            <person name="Fogelqvist J."/>
            <person name="Knaust A."/>
            <person name="Julke S."/>
            <person name="Lilja T."/>
            <person name="Dhandapani V."/>
            <person name="Bonilla-Rosso G."/>
            <person name="Karlsson M."/>
            <person name="Shevchenko A."/>
            <person name="Choi S.R."/>
            <person name="Kim H.G."/>
            <person name="Park J.Y."/>
            <person name="Lim Y.P."/>
            <person name="Ludwig-Muller J."/>
            <person name="Dixelius C."/>
        </authorList>
    </citation>
    <scope>NUCLEOTIDE SEQUENCE</scope>
    <source>
        <tissue evidence="1">Potato root galls</tissue>
    </source>
</reference>
<accession>A0A0H5QKE7</accession>
<evidence type="ECO:0000313" key="1">
    <source>
        <dbReference type="EMBL" id="CRZ02097.1"/>
    </source>
</evidence>
<proteinExistence type="predicted"/>
<dbReference type="AlphaFoldDB" id="A0A0H5QKE7"/>
<dbReference type="EMBL" id="HACM01001655">
    <property type="protein sequence ID" value="CRZ02097.1"/>
    <property type="molecule type" value="Transcribed_RNA"/>
</dbReference>
<sequence length="141" mass="16219">MRSLDVPSAWSQPFLIADPLLPRRYYRQPYTVVLRYLMQCNAIKFHFSCLISYFHIKRSYIDCPIEIVSPLLLHRDNIEGVNEVVIIGANHHVVRSCNGIGYGVICIRKTGFMPDLQCTHILDNQFAMKSALIVMFELTST</sequence>
<protein>
    <submittedName>
        <fullName evidence="1">Uncharacterized protein</fullName>
    </submittedName>
</protein>